<keyword evidence="4" id="KW-1185">Reference proteome</keyword>
<dbReference type="Gene3D" id="3.90.79.10">
    <property type="entry name" value="Nucleoside Triphosphate Pyrophosphohydrolase"/>
    <property type="match status" value="1"/>
</dbReference>
<sequence>MYPKAKSLGIILKDEYVLLEQNYGKHSKGIGYYYRPIGGTIEFGEMSDDTLKREFLEEIDAEIVVEEYITCLENTFEIDKKLGHEIIQLYIASFKDENLYDKKQFKVTDVNKNTIAQWIPLSEIKNERTILFPIGLKELLVHSI</sequence>
<evidence type="ECO:0000313" key="4">
    <source>
        <dbReference type="Proteomes" id="UP000297975"/>
    </source>
</evidence>
<dbReference type="PROSITE" id="PS51462">
    <property type="entry name" value="NUDIX"/>
    <property type="match status" value="1"/>
</dbReference>
<dbReference type="InterPro" id="IPR020084">
    <property type="entry name" value="NUDIX_hydrolase_CS"/>
</dbReference>
<comment type="caution">
    <text evidence="3">The sequence shown here is derived from an EMBL/GenBank/DDBJ whole genome shotgun (WGS) entry which is preliminary data.</text>
</comment>
<dbReference type="PROSITE" id="PS00893">
    <property type="entry name" value="NUDIX_BOX"/>
    <property type="match status" value="1"/>
</dbReference>
<gene>
    <name evidence="3" type="ORF">E3U55_03440</name>
</gene>
<dbReference type="SUPFAM" id="SSF55811">
    <property type="entry name" value="Nudix"/>
    <property type="match status" value="1"/>
</dbReference>
<evidence type="ECO:0000259" key="2">
    <source>
        <dbReference type="PROSITE" id="PS51462"/>
    </source>
</evidence>
<dbReference type="Pfam" id="PF00293">
    <property type="entry name" value="NUDIX"/>
    <property type="match status" value="1"/>
</dbReference>
<evidence type="ECO:0000313" key="3">
    <source>
        <dbReference type="EMBL" id="TFB23880.1"/>
    </source>
</evidence>
<keyword evidence="1" id="KW-0378">Hydrolase</keyword>
<protein>
    <submittedName>
        <fullName evidence="3">NUDIX domain-containing protein</fullName>
    </submittedName>
</protein>
<name>A0A4Y8ISH5_9BACI</name>
<feature type="domain" description="Nudix hydrolase" evidence="2">
    <location>
        <begin position="1"/>
        <end position="142"/>
    </location>
</feature>
<dbReference type="GO" id="GO:0016787">
    <property type="term" value="F:hydrolase activity"/>
    <property type="evidence" value="ECO:0007669"/>
    <property type="project" value="UniProtKB-KW"/>
</dbReference>
<reference evidence="3 4" key="1">
    <citation type="submission" date="2019-03" db="EMBL/GenBank/DDBJ databases">
        <authorList>
            <person name="He R.-H."/>
        </authorList>
    </citation>
    <scope>NUCLEOTIDE SEQUENCE [LARGE SCALE GENOMIC DNA]</scope>
    <source>
        <strain evidence="4">SH 714</strain>
    </source>
</reference>
<organism evidence="3 4">
    <name type="scientific">Filobacillus milosensis</name>
    <dbReference type="NCBI Taxonomy" id="94137"/>
    <lineage>
        <taxon>Bacteria</taxon>
        <taxon>Bacillati</taxon>
        <taxon>Bacillota</taxon>
        <taxon>Bacilli</taxon>
        <taxon>Bacillales</taxon>
        <taxon>Bacillaceae</taxon>
        <taxon>Filobacillus</taxon>
    </lineage>
</organism>
<dbReference type="RefSeq" id="WP_134338941.1">
    <property type="nucleotide sequence ID" value="NZ_SOPW01000003.1"/>
</dbReference>
<dbReference type="EMBL" id="SOPW01000003">
    <property type="protein sequence ID" value="TFB23880.1"/>
    <property type="molecule type" value="Genomic_DNA"/>
</dbReference>
<evidence type="ECO:0000256" key="1">
    <source>
        <dbReference type="ARBA" id="ARBA00022801"/>
    </source>
</evidence>
<dbReference type="InterPro" id="IPR000086">
    <property type="entry name" value="NUDIX_hydrolase_dom"/>
</dbReference>
<dbReference type="CDD" id="cd04688">
    <property type="entry name" value="NUDIX_Hydrolase"/>
    <property type="match status" value="1"/>
</dbReference>
<dbReference type="InterPro" id="IPR015797">
    <property type="entry name" value="NUDIX_hydrolase-like_dom_sf"/>
</dbReference>
<accession>A0A4Y8ISH5</accession>
<proteinExistence type="predicted"/>
<dbReference type="Proteomes" id="UP000297975">
    <property type="component" value="Unassembled WGS sequence"/>
</dbReference>
<dbReference type="AlphaFoldDB" id="A0A4Y8ISH5"/>
<dbReference type="OrthoDB" id="7376250at2"/>